<protein>
    <recommendedName>
        <fullName evidence="3">Outer membrane protein beta-barrel domain-containing protein</fullName>
    </recommendedName>
</protein>
<evidence type="ECO:0000313" key="2">
    <source>
        <dbReference type="Proteomes" id="UP000630149"/>
    </source>
</evidence>
<comment type="caution">
    <text evidence="1">The sequence shown here is derived from an EMBL/GenBank/DDBJ whole genome shotgun (WGS) entry which is preliminary data.</text>
</comment>
<accession>A0A917JYK3</accession>
<dbReference type="EMBL" id="BMOB01000007">
    <property type="protein sequence ID" value="GGI88364.1"/>
    <property type="molecule type" value="Genomic_DNA"/>
</dbReference>
<dbReference type="AlphaFoldDB" id="A0A917JYK3"/>
<reference evidence="1" key="2">
    <citation type="submission" date="2020-09" db="EMBL/GenBank/DDBJ databases">
        <authorList>
            <person name="Sun Q."/>
            <person name="Ohkuma M."/>
        </authorList>
    </citation>
    <scope>NUCLEOTIDE SEQUENCE</scope>
    <source>
        <strain evidence="1">JCM 13919</strain>
    </source>
</reference>
<gene>
    <name evidence="1" type="ORF">GCM10007966_16430</name>
</gene>
<dbReference type="Gene3D" id="2.40.160.20">
    <property type="match status" value="1"/>
</dbReference>
<evidence type="ECO:0008006" key="3">
    <source>
        <dbReference type="Google" id="ProtNLM"/>
    </source>
</evidence>
<dbReference type="InterPro" id="IPR011250">
    <property type="entry name" value="OMP/PagP_B-barrel"/>
</dbReference>
<dbReference type="RefSeq" id="WP_131776383.1">
    <property type="nucleotide sequence ID" value="NZ_BMOB01000007.1"/>
</dbReference>
<evidence type="ECO:0000313" key="1">
    <source>
        <dbReference type="EMBL" id="GGI88364.1"/>
    </source>
</evidence>
<keyword evidence="2" id="KW-1185">Reference proteome</keyword>
<name>A0A917JYK3_9GAMM</name>
<proteinExistence type="predicted"/>
<organism evidence="1 2">
    <name type="scientific">Legionella impletisoli</name>
    <dbReference type="NCBI Taxonomy" id="343510"/>
    <lineage>
        <taxon>Bacteria</taxon>
        <taxon>Pseudomonadati</taxon>
        <taxon>Pseudomonadota</taxon>
        <taxon>Gammaproteobacteria</taxon>
        <taxon>Legionellales</taxon>
        <taxon>Legionellaceae</taxon>
        <taxon>Legionella</taxon>
    </lineage>
</organism>
<reference evidence="1" key="1">
    <citation type="journal article" date="2014" name="Int. J. Syst. Evol. Microbiol.">
        <title>Complete genome sequence of Corynebacterium casei LMG S-19264T (=DSM 44701T), isolated from a smear-ripened cheese.</title>
        <authorList>
            <consortium name="US DOE Joint Genome Institute (JGI-PGF)"/>
            <person name="Walter F."/>
            <person name="Albersmeier A."/>
            <person name="Kalinowski J."/>
            <person name="Ruckert C."/>
        </authorList>
    </citation>
    <scope>NUCLEOTIDE SEQUENCE</scope>
    <source>
        <strain evidence="1">JCM 13919</strain>
    </source>
</reference>
<sequence>MILRLFWLIILLGIHLNGYANVSTINESTLQGKWYLSPSLGASILNVTKEHSLSTGEGWPNDLYTNHKIATAPLVAISGGYSWSTLQTFLPFLMMGLSYTYYAPATVKGTITQYSLPQFENYNYQYKVERQTVFALFKASLFHYRHVMPYLSLGVGQTFNSISRYNESPISSSIVPRLSPFFQNNRNAQLSYILNAGIDFVKNQHTWFGLEYHYGYFGHAQSGFGMNGYSSDYLKTKLTDNALAVSITYFFNGKSTGERTK</sequence>
<dbReference type="Proteomes" id="UP000630149">
    <property type="component" value="Unassembled WGS sequence"/>
</dbReference>
<dbReference type="SUPFAM" id="SSF56925">
    <property type="entry name" value="OMPA-like"/>
    <property type="match status" value="1"/>
</dbReference>
<dbReference type="OrthoDB" id="5652104at2"/>